<accession>A0ABR1US46</accession>
<reference evidence="4 5" key="1">
    <citation type="submission" date="2023-01" db="EMBL/GenBank/DDBJ databases">
        <title>Analysis of 21 Apiospora genomes using comparative genomics revels a genus with tremendous synthesis potential of carbohydrate active enzymes and secondary metabolites.</title>
        <authorList>
            <person name="Sorensen T."/>
        </authorList>
    </citation>
    <scope>NUCLEOTIDE SEQUENCE [LARGE SCALE GENOMIC DNA]</scope>
    <source>
        <strain evidence="4 5">CBS 135458</strain>
    </source>
</reference>
<protein>
    <submittedName>
        <fullName evidence="4">Uncharacterized protein</fullName>
    </submittedName>
</protein>
<keyword evidence="1" id="KW-0540">Nuclease</keyword>
<evidence type="ECO:0000256" key="3">
    <source>
        <dbReference type="SAM" id="MobiDB-lite"/>
    </source>
</evidence>
<dbReference type="EMBL" id="JAQQWL010000008">
    <property type="protein sequence ID" value="KAK8061751.1"/>
    <property type="molecule type" value="Genomic_DNA"/>
</dbReference>
<dbReference type="InterPro" id="IPR016191">
    <property type="entry name" value="Ribonuclease/ribotoxin"/>
</dbReference>
<dbReference type="RefSeq" id="XP_066715013.1">
    <property type="nucleotide sequence ID" value="XM_066859526.1"/>
</dbReference>
<gene>
    <name evidence="4" type="ORF">PG994_008117</name>
</gene>
<keyword evidence="5" id="KW-1185">Reference proteome</keyword>
<dbReference type="Proteomes" id="UP001480595">
    <property type="component" value="Unassembled WGS sequence"/>
</dbReference>
<dbReference type="Gene3D" id="3.10.450.30">
    <property type="entry name" value="Microbial ribonucleases"/>
    <property type="match status" value="1"/>
</dbReference>
<dbReference type="SUPFAM" id="SSF53933">
    <property type="entry name" value="Microbial ribonucleases"/>
    <property type="match status" value="1"/>
</dbReference>
<evidence type="ECO:0000256" key="1">
    <source>
        <dbReference type="ARBA" id="ARBA00022722"/>
    </source>
</evidence>
<name>A0ABR1US46_9PEZI</name>
<feature type="region of interest" description="Disordered" evidence="3">
    <location>
        <begin position="125"/>
        <end position="158"/>
    </location>
</feature>
<dbReference type="GeneID" id="92092589"/>
<evidence type="ECO:0000313" key="5">
    <source>
        <dbReference type="Proteomes" id="UP001480595"/>
    </source>
</evidence>
<organism evidence="4 5">
    <name type="scientific">Apiospora phragmitis</name>
    <dbReference type="NCBI Taxonomy" id="2905665"/>
    <lineage>
        <taxon>Eukaryota</taxon>
        <taxon>Fungi</taxon>
        <taxon>Dikarya</taxon>
        <taxon>Ascomycota</taxon>
        <taxon>Pezizomycotina</taxon>
        <taxon>Sordariomycetes</taxon>
        <taxon>Xylariomycetidae</taxon>
        <taxon>Amphisphaeriales</taxon>
        <taxon>Apiosporaceae</taxon>
        <taxon>Apiospora</taxon>
    </lineage>
</organism>
<comment type="caution">
    <text evidence="4">The sequence shown here is derived from an EMBL/GenBank/DDBJ whole genome shotgun (WGS) entry which is preliminary data.</text>
</comment>
<keyword evidence="2" id="KW-0378">Hydrolase</keyword>
<evidence type="ECO:0000256" key="2">
    <source>
        <dbReference type="ARBA" id="ARBA00022801"/>
    </source>
</evidence>
<proteinExistence type="predicted"/>
<evidence type="ECO:0000313" key="4">
    <source>
        <dbReference type="EMBL" id="KAK8061751.1"/>
    </source>
</evidence>
<sequence>MSQTWDAGHPPSFSFLFTEHNRELGYACPATDNGPNRDYVSHTYTTNQAQAAIDYAHFLGNQAKLPFDCGVNKAEFPLRPDGQIFAPPRATSACLPDRVVYEFRCGRKETLSSKVYGVMRHEPDRPFLNCPEPSAPLEDEGKEQHAKRLNRAHNAGVH</sequence>